<evidence type="ECO:0000313" key="1">
    <source>
        <dbReference type="EMBL" id="MBW91657.1"/>
    </source>
</evidence>
<proteinExistence type="predicted"/>
<sequence>MPLPSTSFSCLPFQSSFFCSAPDTFWKMNQNLSSLPNPNRRLRLILWRCADFLSFFLSRDIAASP</sequence>
<dbReference type="EMBL" id="GGEC01011174">
    <property type="protein sequence ID" value="MBW91657.1"/>
    <property type="molecule type" value="Transcribed_RNA"/>
</dbReference>
<accession>A0A2P2JDY0</accession>
<protein>
    <submittedName>
        <fullName evidence="1">Uncharacterized protein</fullName>
    </submittedName>
</protein>
<name>A0A2P2JDY0_RHIMU</name>
<dbReference type="AlphaFoldDB" id="A0A2P2JDY0"/>
<organism evidence="1">
    <name type="scientific">Rhizophora mucronata</name>
    <name type="common">Asiatic mangrove</name>
    <dbReference type="NCBI Taxonomy" id="61149"/>
    <lineage>
        <taxon>Eukaryota</taxon>
        <taxon>Viridiplantae</taxon>
        <taxon>Streptophyta</taxon>
        <taxon>Embryophyta</taxon>
        <taxon>Tracheophyta</taxon>
        <taxon>Spermatophyta</taxon>
        <taxon>Magnoliopsida</taxon>
        <taxon>eudicotyledons</taxon>
        <taxon>Gunneridae</taxon>
        <taxon>Pentapetalae</taxon>
        <taxon>rosids</taxon>
        <taxon>fabids</taxon>
        <taxon>Malpighiales</taxon>
        <taxon>Rhizophoraceae</taxon>
        <taxon>Rhizophora</taxon>
    </lineage>
</organism>
<reference evidence="1" key="1">
    <citation type="submission" date="2018-02" db="EMBL/GenBank/DDBJ databases">
        <title>Rhizophora mucronata_Transcriptome.</title>
        <authorList>
            <person name="Meera S.P."/>
            <person name="Sreeshan A."/>
            <person name="Augustine A."/>
        </authorList>
    </citation>
    <scope>NUCLEOTIDE SEQUENCE</scope>
    <source>
        <tissue evidence="1">Leaf</tissue>
    </source>
</reference>